<dbReference type="OrthoDB" id="10252446at2759"/>
<dbReference type="FunCoup" id="A0A6P6Y4U3">
    <property type="interactions" value="507"/>
</dbReference>
<sequence length="489" mass="55666">MSCCSKQNHGPGYSSPLDAFKNGPNEQWLYVTCVKSNKSCPDYLATVDVDPQSKTYSQIIDRTFMSNIGDELHHSGWNACSSCYNDHSKNRNKLILPCLRSNRIYVLNVDGPRTELYKTIEPEELFRLNLSGPHTSHCLPSGDVMISCMGDRNGQNQGSFLLLNSNFEPYACWNQQTTVQYGYDFWYQPRLNILISTEWTAPNIFRPGFFAGNLSEPNWIDNHYGHSIHLWEFNSGKLLKSIDLRSNGRDACMPLEIRFLHSPESPIGFVGCAYSSNVFRFRYDESNEENPLKIDEVICLKPKKVSGFSGGDYLPALITDIIISMDDQFLFISAWAFGEIRQYTGLQDDHLRMVNRIRLGGMLISSPKIKIINDDEPFDDEQSSKNIHSEVCGRKIRGGAQMLQLSLDGRRLYCTNSLFSSWDLEFYPDMFHNGSQLIKINVNDEKLANGNTLELDDKFIVDFGDEPNGPALAHEMRYPHGDCTSDIWI</sequence>
<dbReference type="OMA" id="AYDFWWH"/>
<protein>
    <submittedName>
        <fullName evidence="4">Methanethiol oxidase-like</fullName>
    </submittedName>
</protein>
<dbReference type="RefSeq" id="XP_027200497.1">
    <property type="nucleotide sequence ID" value="XM_027344696.1"/>
</dbReference>
<keyword evidence="2" id="KW-0711">Selenium</keyword>
<dbReference type="Proteomes" id="UP000515146">
    <property type="component" value="Unplaced"/>
</dbReference>
<organism evidence="3 4">
    <name type="scientific">Dermatophagoides pteronyssinus</name>
    <name type="common">European house dust mite</name>
    <dbReference type="NCBI Taxonomy" id="6956"/>
    <lineage>
        <taxon>Eukaryota</taxon>
        <taxon>Metazoa</taxon>
        <taxon>Ecdysozoa</taxon>
        <taxon>Arthropoda</taxon>
        <taxon>Chelicerata</taxon>
        <taxon>Arachnida</taxon>
        <taxon>Acari</taxon>
        <taxon>Acariformes</taxon>
        <taxon>Sarcoptiformes</taxon>
        <taxon>Astigmata</taxon>
        <taxon>Psoroptidia</taxon>
        <taxon>Analgoidea</taxon>
        <taxon>Pyroglyphidae</taxon>
        <taxon>Dermatophagoidinae</taxon>
        <taxon>Dermatophagoides</taxon>
    </lineage>
</organism>
<evidence type="ECO:0000256" key="2">
    <source>
        <dbReference type="ARBA" id="ARBA00023266"/>
    </source>
</evidence>
<keyword evidence="3" id="KW-1185">Reference proteome</keyword>
<evidence type="ECO:0000256" key="1">
    <source>
        <dbReference type="ARBA" id="ARBA00005606"/>
    </source>
</evidence>
<reference evidence="4" key="1">
    <citation type="submission" date="2025-08" db="UniProtKB">
        <authorList>
            <consortium name="RefSeq"/>
        </authorList>
    </citation>
    <scope>IDENTIFICATION</scope>
    <source>
        <strain evidence="4">Airmid</strain>
    </source>
</reference>
<dbReference type="SUPFAM" id="SSF101908">
    <property type="entry name" value="Putative isomerase YbhE"/>
    <property type="match status" value="1"/>
</dbReference>
<proteinExistence type="inferred from homology"/>
<name>A0A6P6Y4U3_DERPT</name>
<evidence type="ECO:0000313" key="3">
    <source>
        <dbReference type="Proteomes" id="UP000515146"/>
    </source>
</evidence>
<accession>A0A6P6Y4U3</accession>
<gene>
    <name evidence="4" type="primary">LOC113794579</name>
</gene>
<dbReference type="InParanoid" id="A0A6P6Y4U3"/>
<comment type="similarity">
    <text evidence="1">Belongs to the selenium-binding protein family.</text>
</comment>
<dbReference type="Pfam" id="PF05694">
    <property type="entry name" value="SBP56"/>
    <property type="match status" value="1"/>
</dbReference>
<dbReference type="KEGG" id="dpte:113794579"/>
<dbReference type="PANTHER" id="PTHR23300">
    <property type="entry name" value="METHANETHIOL OXIDASE"/>
    <property type="match status" value="1"/>
</dbReference>
<dbReference type="InterPro" id="IPR008826">
    <property type="entry name" value="Se-bd"/>
</dbReference>
<evidence type="ECO:0000313" key="4">
    <source>
        <dbReference type="RefSeq" id="XP_027200497.1"/>
    </source>
</evidence>
<dbReference type="PANTHER" id="PTHR23300:SF0">
    <property type="entry name" value="METHANETHIOL OXIDASE"/>
    <property type="match status" value="1"/>
</dbReference>
<dbReference type="AlphaFoldDB" id="A0A6P6Y4U3"/>
<dbReference type="GO" id="GO:0008430">
    <property type="term" value="F:selenium binding"/>
    <property type="evidence" value="ECO:0007669"/>
    <property type="project" value="InterPro"/>
</dbReference>